<dbReference type="EC" id="5.1.3.-" evidence="1"/>
<dbReference type="EnsemblBacteria" id="CAD16934">
    <property type="protein sequence ID" value="CAD16934"/>
    <property type="gene ID" value="RSc3437"/>
</dbReference>
<evidence type="ECO:0000313" key="1">
    <source>
        <dbReference type="EMBL" id="CAD16934.1"/>
    </source>
</evidence>
<organism evidence="1 2">
    <name type="scientific">Ralstonia nicotianae (strain ATCC BAA-1114 / GMI1000)</name>
    <name type="common">Ralstonia solanacearum</name>
    <dbReference type="NCBI Taxonomy" id="267608"/>
    <lineage>
        <taxon>Bacteria</taxon>
        <taxon>Pseudomonadati</taxon>
        <taxon>Pseudomonadota</taxon>
        <taxon>Betaproteobacteria</taxon>
        <taxon>Burkholderiales</taxon>
        <taxon>Burkholderiaceae</taxon>
        <taxon>Ralstonia</taxon>
        <taxon>Ralstonia solanacearum species complex</taxon>
    </lineage>
</organism>
<dbReference type="eggNOG" id="ENOG5032XK7">
    <property type="taxonomic scope" value="Bacteria"/>
</dbReference>
<dbReference type="KEGG" id="rso:RSc3437"/>
<sequence length="422" mass="47282">MSTLPATDIHVDMPDGPVAPGLSAEVAELVDYLPQRPETPQAPQQLRFKPWHKPRKQFIRRKQWWQEIEALLNEHHMPPDNRVLRYLTLPSEDMIDVRVLTEELAGRDVRLKYLGYCDVKTGSRDDERMNLADNSVRESVVVEPSSIIVRERLEDAANADSLAFGALREHGPFHAVNIDLCQNFAAPRVENVYACVDAIASIVNLQIERLQKSWLLFVTTRVTPEHIDAAHLEAFVSAILENVARSREFKRQAADLFCAEGLALTEKLARARELPFEDYKNLFCVGLGKWLLAYVSNSVPQLKLEMLPSYYYSVYAGNPDMLSLAYRCTLQTQAPADPTGLATGVGVAHQHENIAGDEVDLGLKILEKTKTLIDLDNHLAGSPTEMNAMILESARFLKLAGYNVDNYREFAERVVGTATAAS</sequence>
<dbReference type="Proteomes" id="UP000001436">
    <property type="component" value="Chromosome"/>
</dbReference>
<dbReference type="HOGENOM" id="CLU_707627_0_0_4"/>
<dbReference type="InterPro" id="IPR058085">
    <property type="entry name" value="PP_RS20740-like"/>
</dbReference>
<name>Q8XTV9_RALN1</name>
<protein>
    <submittedName>
        <fullName evidence="1">Galactose mutarotase-like protein</fullName>
        <ecNumber evidence="1">5.1.3.-</ecNumber>
    </submittedName>
</protein>
<dbReference type="EMBL" id="AL646052">
    <property type="protein sequence ID" value="CAD16934.1"/>
    <property type="molecule type" value="Genomic_DNA"/>
</dbReference>
<keyword evidence="1" id="KW-0413">Isomerase</keyword>
<reference evidence="1 2" key="1">
    <citation type="journal article" date="2002" name="Nature">
        <title>Genome sequence of the plant pathogen Ralstonia solanacearum.</title>
        <authorList>
            <person name="Salanoubat M."/>
            <person name="Genin S."/>
            <person name="Artiguenave F."/>
            <person name="Gouzy J."/>
            <person name="Mangenot S."/>
            <person name="Arlat M."/>
            <person name="Billault A."/>
            <person name="Brottier P."/>
            <person name="Camus J.C."/>
            <person name="Cattolico L."/>
            <person name="Chandler M."/>
            <person name="Choisne N."/>
            <person name="Claudel-Renard C."/>
            <person name="Cunnac S."/>
            <person name="Demange N."/>
            <person name="Gaspin C."/>
            <person name="Lavie M."/>
            <person name="Moisan A."/>
            <person name="Robert C."/>
            <person name="Saurin W."/>
            <person name="Schiex T."/>
            <person name="Siguier P."/>
            <person name="Thebault P."/>
            <person name="Whalen M."/>
            <person name="Wincker P."/>
            <person name="Levy M."/>
            <person name="Weissenbach J."/>
            <person name="Boucher C.A."/>
        </authorList>
    </citation>
    <scope>NUCLEOTIDE SEQUENCE [LARGE SCALE GENOMIC DNA]</scope>
    <source>
        <strain evidence="2">ATCC BAA-1114 / GMI1000</strain>
    </source>
</reference>
<gene>
    <name evidence="1" type="ordered locus">RSc3437</name>
</gene>
<dbReference type="AlphaFoldDB" id="Q8XTV9"/>
<dbReference type="STRING" id="267608.RSc3437"/>
<dbReference type="NCBIfam" id="NF047698">
    <property type="entry name" value="PP_RS20740_fam"/>
    <property type="match status" value="1"/>
</dbReference>
<keyword evidence="2" id="KW-1185">Reference proteome</keyword>
<dbReference type="GO" id="GO:0016853">
    <property type="term" value="F:isomerase activity"/>
    <property type="evidence" value="ECO:0007669"/>
    <property type="project" value="UniProtKB-KW"/>
</dbReference>
<evidence type="ECO:0000313" key="2">
    <source>
        <dbReference type="Proteomes" id="UP000001436"/>
    </source>
</evidence>
<accession>Q8XTV9</accession>
<proteinExistence type="predicted"/>
<dbReference type="RefSeq" id="WP_011003316.1">
    <property type="nucleotide sequence ID" value="NC_003295.1"/>
</dbReference>